<dbReference type="RefSeq" id="WP_077416076.1">
    <property type="nucleotide sequence ID" value="NZ_MLHI01000025.1"/>
</dbReference>
<protein>
    <submittedName>
        <fullName evidence="1">Uncharacterized protein</fullName>
    </submittedName>
</protein>
<evidence type="ECO:0000313" key="1">
    <source>
        <dbReference type="EMBL" id="OOF43191.1"/>
    </source>
</evidence>
<dbReference type="AlphaFoldDB" id="A0A1V3IN54"/>
<dbReference type="OrthoDB" id="5686178at2"/>
<organism evidence="1 2">
    <name type="scientific">Rodentibacter rarus</name>
    <dbReference type="NCBI Taxonomy" id="1908260"/>
    <lineage>
        <taxon>Bacteria</taxon>
        <taxon>Pseudomonadati</taxon>
        <taxon>Pseudomonadota</taxon>
        <taxon>Gammaproteobacteria</taxon>
        <taxon>Pasteurellales</taxon>
        <taxon>Pasteurellaceae</taxon>
        <taxon>Rodentibacter</taxon>
    </lineage>
</organism>
<keyword evidence="2" id="KW-1185">Reference proteome</keyword>
<name>A0A1V3IN54_9PAST</name>
<evidence type="ECO:0000313" key="2">
    <source>
        <dbReference type="Proteomes" id="UP000189433"/>
    </source>
</evidence>
<dbReference type="Proteomes" id="UP000189433">
    <property type="component" value="Unassembled WGS sequence"/>
</dbReference>
<accession>A0A1V3IN54</accession>
<proteinExistence type="predicted"/>
<sequence>MIYRIEYTYPQQEAIGSFHSVEAVSEKVAMYKAQAFISEQLYYYFDQDVDFKIKSIELVK</sequence>
<reference evidence="1 2" key="1">
    <citation type="submission" date="2016-10" db="EMBL/GenBank/DDBJ databases">
        <title>Rodentibacter gen. nov. and new species.</title>
        <authorList>
            <person name="Christensen H."/>
        </authorList>
    </citation>
    <scope>NUCLEOTIDE SEQUENCE [LARGE SCALE GENOMIC DNA]</scope>
    <source>
        <strain evidence="1 2">CCUG17206</strain>
    </source>
</reference>
<gene>
    <name evidence="1" type="ORF">BKK50_05335</name>
</gene>
<dbReference type="EMBL" id="MLHJ01000042">
    <property type="protein sequence ID" value="OOF43191.1"/>
    <property type="molecule type" value="Genomic_DNA"/>
</dbReference>
<comment type="caution">
    <text evidence="1">The sequence shown here is derived from an EMBL/GenBank/DDBJ whole genome shotgun (WGS) entry which is preliminary data.</text>
</comment>